<dbReference type="EMBL" id="JAIQCV010000013">
    <property type="protein sequence ID" value="KAH1032286.1"/>
    <property type="molecule type" value="Genomic_DNA"/>
</dbReference>
<dbReference type="Proteomes" id="UP000828251">
    <property type="component" value="Unassembled WGS sequence"/>
</dbReference>
<dbReference type="InterPro" id="IPR008906">
    <property type="entry name" value="HATC_C_dom"/>
</dbReference>
<comment type="caution">
    <text evidence="2">The sequence shown here is derived from an EMBL/GenBank/DDBJ whole genome shotgun (WGS) entry which is preliminary data.</text>
</comment>
<accession>A0A9D3ZG46</accession>
<dbReference type="OrthoDB" id="1000051at2759"/>
<evidence type="ECO:0000313" key="2">
    <source>
        <dbReference type="EMBL" id="KAH1032286.1"/>
    </source>
</evidence>
<keyword evidence="3" id="KW-1185">Reference proteome</keyword>
<dbReference type="InterPro" id="IPR055298">
    <property type="entry name" value="AtLOH3-like"/>
</dbReference>
<gene>
    <name evidence="2" type="ORF">J1N35_044460</name>
</gene>
<sequence>MHAVIEGCRGVLCGWQVQPVALTCQAQLTQHVEKNQISNLFKLLNDISSLLNLKLLNAISSLPKLLNEISSLFNLKILNKILSLPKLLNKISGLLKFLNVVIRLARVFTKNVAYCLPCFLFNKSFERYGNTLQAKGFDHGRSMKDLNVLLLLMWVSIDAVKWLVFQGCAFRGRDEAQDLRNRDIIKFGKLTQRSEVDGIYDTMSSVEFVFILHFIIEMLGTIDDLCQTLQYKSQDILNAMQLVSSTKTLLHKFKDHGWDPLFEKVKLFCKNHEIKVPNLSVSYKIGREMNSRFNDEVVELLVFNSTLDPRDNYKAFRVEDICKLMNDFYLNDFTEQEKLHMKIQLEHFQLDALQSTELQKASTVVELCQVIAKTNKSSIYPFLDRIVRLVLTLLMSTATIERVFSTMKIVKTRLHNRMEDDFLSTYLVGYIKKEIAREFSTDSIIDEFDLMKKWRVQFRMPSIEK</sequence>
<protein>
    <recommendedName>
        <fullName evidence="1">HAT C-terminal dimerisation domain-containing protein</fullName>
    </recommendedName>
</protein>
<dbReference type="PANTHER" id="PTHR11697:SF230">
    <property type="entry name" value="ZINC FINGER, MYM DOMAIN CONTAINING 1"/>
    <property type="match status" value="1"/>
</dbReference>
<name>A0A9D3ZG46_9ROSI</name>
<organism evidence="2 3">
    <name type="scientific">Gossypium stocksii</name>
    <dbReference type="NCBI Taxonomy" id="47602"/>
    <lineage>
        <taxon>Eukaryota</taxon>
        <taxon>Viridiplantae</taxon>
        <taxon>Streptophyta</taxon>
        <taxon>Embryophyta</taxon>
        <taxon>Tracheophyta</taxon>
        <taxon>Spermatophyta</taxon>
        <taxon>Magnoliopsida</taxon>
        <taxon>eudicotyledons</taxon>
        <taxon>Gunneridae</taxon>
        <taxon>Pentapetalae</taxon>
        <taxon>rosids</taxon>
        <taxon>malvids</taxon>
        <taxon>Malvales</taxon>
        <taxon>Malvaceae</taxon>
        <taxon>Malvoideae</taxon>
        <taxon>Gossypium</taxon>
    </lineage>
</organism>
<dbReference type="PANTHER" id="PTHR11697">
    <property type="entry name" value="GENERAL TRANSCRIPTION FACTOR 2-RELATED ZINC FINGER PROTEIN"/>
    <property type="match status" value="1"/>
</dbReference>
<proteinExistence type="predicted"/>
<evidence type="ECO:0000259" key="1">
    <source>
        <dbReference type="Pfam" id="PF05699"/>
    </source>
</evidence>
<evidence type="ECO:0000313" key="3">
    <source>
        <dbReference type="Proteomes" id="UP000828251"/>
    </source>
</evidence>
<reference evidence="2 3" key="1">
    <citation type="journal article" date="2021" name="Plant Biotechnol. J.">
        <title>Multi-omics assisted identification of the key and species-specific regulatory components of drought-tolerant mechanisms in Gossypium stocksii.</title>
        <authorList>
            <person name="Yu D."/>
            <person name="Ke L."/>
            <person name="Zhang D."/>
            <person name="Wu Y."/>
            <person name="Sun Y."/>
            <person name="Mei J."/>
            <person name="Sun J."/>
            <person name="Sun Y."/>
        </authorList>
    </citation>
    <scope>NUCLEOTIDE SEQUENCE [LARGE SCALE GENOMIC DNA]</scope>
    <source>
        <strain evidence="3">cv. E1</strain>
        <tissue evidence="2">Leaf</tissue>
    </source>
</reference>
<dbReference type="AlphaFoldDB" id="A0A9D3ZG46"/>
<dbReference type="InterPro" id="IPR012337">
    <property type="entry name" value="RNaseH-like_sf"/>
</dbReference>
<feature type="domain" description="HAT C-terminal dimerisation" evidence="1">
    <location>
        <begin position="375"/>
        <end position="424"/>
    </location>
</feature>
<dbReference type="GO" id="GO:0046983">
    <property type="term" value="F:protein dimerization activity"/>
    <property type="evidence" value="ECO:0007669"/>
    <property type="project" value="InterPro"/>
</dbReference>
<dbReference type="SUPFAM" id="SSF53098">
    <property type="entry name" value="Ribonuclease H-like"/>
    <property type="match status" value="1"/>
</dbReference>
<dbReference type="Pfam" id="PF05699">
    <property type="entry name" value="Dimer_Tnp_hAT"/>
    <property type="match status" value="1"/>
</dbReference>